<dbReference type="PROSITE" id="PS51698">
    <property type="entry name" value="U_BOX"/>
    <property type="match status" value="1"/>
</dbReference>
<evidence type="ECO:0000259" key="6">
    <source>
        <dbReference type="PROSITE" id="PS51698"/>
    </source>
</evidence>
<dbReference type="Gene3D" id="3.30.40.10">
    <property type="entry name" value="Zinc/RING finger domain, C3HC4 (zinc finger)"/>
    <property type="match status" value="1"/>
</dbReference>
<dbReference type="GO" id="GO:0061630">
    <property type="term" value="F:ubiquitin protein ligase activity"/>
    <property type="evidence" value="ECO:0007669"/>
    <property type="project" value="UniProtKB-EC"/>
</dbReference>
<accession>A0A2C9TZY4</accession>
<evidence type="ECO:0000256" key="4">
    <source>
        <dbReference type="ARBA" id="ARBA00022679"/>
    </source>
</evidence>
<proteinExistence type="predicted"/>
<dbReference type="PANTHER" id="PTHR23315">
    <property type="entry name" value="U BOX DOMAIN-CONTAINING"/>
    <property type="match status" value="1"/>
</dbReference>
<dbReference type="Pfam" id="PF04564">
    <property type="entry name" value="U-box"/>
    <property type="match status" value="1"/>
</dbReference>
<dbReference type="InterPro" id="IPR058678">
    <property type="entry name" value="ARM_PUB"/>
</dbReference>
<dbReference type="Proteomes" id="UP000091857">
    <property type="component" value="Chromosome 18"/>
</dbReference>
<dbReference type="Gene3D" id="1.25.10.10">
    <property type="entry name" value="Leucine-rich Repeat Variant"/>
    <property type="match status" value="1"/>
</dbReference>
<keyword evidence="5" id="KW-0833">Ubl conjugation pathway</keyword>
<dbReference type="UniPathway" id="UPA00143"/>
<protein>
    <recommendedName>
        <fullName evidence="3">RING-type E3 ubiquitin transferase</fullName>
        <ecNumber evidence="3">2.3.2.27</ecNumber>
    </recommendedName>
</protein>
<dbReference type="EMBL" id="CM004404">
    <property type="protein sequence ID" value="OAY22754.1"/>
    <property type="molecule type" value="Genomic_DNA"/>
</dbReference>
<dbReference type="GO" id="GO:0005737">
    <property type="term" value="C:cytoplasm"/>
    <property type="evidence" value="ECO:0000318"/>
    <property type="project" value="GO_Central"/>
</dbReference>
<dbReference type="SUPFAM" id="SSF57850">
    <property type="entry name" value="RING/U-box"/>
    <property type="match status" value="1"/>
</dbReference>
<dbReference type="PANTHER" id="PTHR23315:SF239">
    <property type="entry name" value="RING-TYPE E3 UBIQUITIN TRANSFERASE"/>
    <property type="match status" value="1"/>
</dbReference>
<dbReference type="InterPro" id="IPR016024">
    <property type="entry name" value="ARM-type_fold"/>
</dbReference>
<dbReference type="CDD" id="cd16664">
    <property type="entry name" value="RING-Ubox_PUB"/>
    <property type="match status" value="1"/>
</dbReference>
<dbReference type="EC" id="2.3.2.27" evidence="3"/>
<feature type="domain" description="U-box" evidence="6">
    <location>
        <begin position="244"/>
        <end position="318"/>
    </location>
</feature>
<gene>
    <name evidence="7" type="ORF">MANES_18G023400v8</name>
</gene>
<keyword evidence="4" id="KW-0808">Transferase</keyword>
<dbReference type="InterPro" id="IPR003613">
    <property type="entry name" value="Ubox_domain"/>
</dbReference>
<evidence type="ECO:0000256" key="1">
    <source>
        <dbReference type="ARBA" id="ARBA00000900"/>
    </source>
</evidence>
<evidence type="ECO:0000256" key="2">
    <source>
        <dbReference type="ARBA" id="ARBA00004906"/>
    </source>
</evidence>
<dbReference type="Pfam" id="PF25598">
    <property type="entry name" value="ARM_PUB"/>
    <property type="match status" value="1"/>
</dbReference>
<comment type="catalytic activity">
    <reaction evidence="1">
        <text>S-ubiquitinyl-[E2 ubiquitin-conjugating enzyme]-L-cysteine + [acceptor protein]-L-lysine = [E2 ubiquitin-conjugating enzyme]-L-cysteine + N(6)-ubiquitinyl-[acceptor protein]-L-lysine.</text>
        <dbReference type="EC" id="2.3.2.27"/>
    </reaction>
</comment>
<reference evidence="8" key="1">
    <citation type="journal article" date="2016" name="Nat. Biotechnol.">
        <title>Sequencing wild and cultivated cassava and related species reveals extensive interspecific hybridization and genetic diversity.</title>
        <authorList>
            <person name="Bredeson J.V."/>
            <person name="Lyons J.B."/>
            <person name="Prochnik S.E."/>
            <person name="Wu G.A."/>
            <person name="Ha C.M."/>
            <person name="Edsinger-Gonzales E."/>
            <person name="Grimwood J."/>
            <person name="Schmutz J."/>
            <person name="Rabbi I.Y."/>
            <person name="Egesi C."/>
            <person name="Nauluvula P."/>
            <person name="Lebot V."/>
            <person name="Ndunguru J."/>
            <person name="Mkamilo G."/>
            <person name="Bart R.S."/>
            <person name="Setter T.L."/>
            <person name="Gleadow R.M."/>
            <person name="Kulakow P."/>
            <person name="Ferguson M.E."/>
            <person name="Rounsley S."/>
            <person name="Rokhsar D.S."/>
        </authorList>
    </citation>
    <scope>NUCLEOTIDE SEQUENCE [LARGE SCALE GENOMIC DNA]</scope>
    <source>
        <strain evidence="8">cv. AM560-2</strain>
    </source>
</reference>
<name>A0A2C9TZY4_MANES</name>
<keyword evidence="8" id="KW-1185">Reference proteome</keyword>
<dbReference type="SMART" id="SM00504">
    <property type="entry name" value="Ubox"/>
    <property type="match status" value="1"/>
</dbReference>
<organism evidence="7 8">
    <name type="scientific">Manihot esculenta</name>
    <name type="common">Cassava</name>
    <name type="synonym">Jatropha manihot</name>
    <dbReference type="NCBI Taxonomy" id="3983"/>
    <lineage>
        <taxon>Eukaryota</taxon>
        <taxon>Viridiplantae</taxon>
        <taxon>Streptophyta</taxon>
        <taxon>Embryophyta</taxon>
        <taxon>Tracheophyta</taxon>
        <taxon>Spermatophyta</taxon>
        <taxon>Magnoliopsida</taxon>
        <taxon>eudicotyledons</taxon>
        <taxon>Gunneridae</taxon>
        <taxon>Pentapetalae</taxon>
        <taxon>rosids</taxon>
        <taxon>fabids</taxon>
        <taxon>Malpighiales</taxon>
        <taxon>Euphorbiaceae</taxon>
        <taxon>Crotonoideae</taxon>
        <taxon>Manihoteae</taxon>
        <taxon>Manihot</taxon>
    </lineage>
</organism>
<dbReference type="GO" id="GO:0005634">
    <property type="term" value="C:nucleus"/>
    <property type="evidence" value="ECO:0000318"/>
    <property type="project" value="GO_Central"/>
</dbReference>
<dbReference type="Gramene" id="Manes.18G023400.1.v8.1">
    <property type="protein sequence ID" value="Manes.18G023400.1.v8.1.CDS"/>
    <property type="gene ID" value="Manes.18G023400.v8.1"/>
</dbReference>
<comment type="caution">
    <text evidence="7">The sequence shown here is derived from an EMBL/GenBank/DDBJ whole genome shotgun (WGS) entry which is preliminary data.</text>
</comment>
<dbReference type="InterPro" id="IPR011989">
    <property type="entry name" value="ARM-like"/>
</dbReference>
<evidence type="ECO:0000256" key="5">
    <source>
        <dbReference type="ARBA" id="ARBA00022786"/>
    </source>
</evidence>
<dbReference type="OMA" id="VYLDCIP"/>
<dbReference type="SUPFAM" id="SSF48371">
    <property type="entry name" value="ARM repeat"/>
    <property type="match status" value="1"/>
</dbReference>
<dbReference type="InterPro" id="IPR045210">
    <property type="entry name" value="RING-Ubox_PUB"/>
</dbReference>
<dbReference type="GO" id="GO:0016567">
    <property type="term" value="P:protein ubiquitination"/>
    <property type="evidence" value="ECO:0007669"/>
    <property type="project" value="UniProtKB-UniPathway"/>
</dbReference>
<evidence type="ECO:0000256" key="3">
    <source>
        <dbReference type="ARBA" id="ARBA00012483"/>
    </source>
</evidence>
<evidence type="ECO:0000313" key="8">
    <source>
        <dbReference type="Proteomes" id="UP000091857"/>
    </source>
</evidence>
<dbReference type="AlphaFoldDB" id="A0A2C9TZY4"/>
<dbReference type="InterPro" id="IPR013083">
    <property type="entry name" value="Znf_RING/FYVE/PHD"/>
</dbReference>
<evidence type="ECO:0000313" key="7">
    <source>
        <dbReference type="EMBL" id="OAY22754.1"/>
    </source>
</evidence>
<comment type="pathway">
    <text evidence="2">Protein modification; protein ubiquitination.</text>
</comment>
<sequence>MGNEGAHHLELPYYCTIKVHGLICLRLKDFIDRILQIYPAIESARPRCRTGLQALCSLHNAMDKARLLILHCSESSKLYLAFQADRILQRCENLRKALDLSLGQIQNMVPTLLAAKISGIVEDLRSAKFQLESSEVEAGKAVKDLLRQDMPASDSINKAELGALEFAAVRLKITSPLAVLIEKRSIKKLHEKICDMDPKKKILEYFLYLLRKYGGQIGQCETNGGFSQHEECKTQTTEKPSPPDPPHEFKCPISMRLMYDPVIINSGKTYERVWIEKWFSEGNDTCPITHIKLDNLCSTPNVVIKGLISKWCSNHGINISAPCAQTIPASSFSKRLLSFTSVASIGSSMNDLCLQVSNVSLRSSDTNCGSDLVDDDNIANFSVGLPRTSSGICVSQSSITAHSIIRVASFSKLDSFPWESQCRAVQDIKEQLNKNEQECDLLFNKNYMKPLVKFLKDAYDSCDEKAQDDSVEVLLAILSKSSTGLPTFDKDAIYILASVLDSDITSKALKVMEVLSCQPSYKPGILASGVLPSILKVLDAQVREFHEFAMKILCNLSCSSDIAYHIVYLDCIPMLLPFLCDQSLAGYCLNIMNALCDIEEGRKAVAQTKSCIASIANLVETGSKQEQETAMEVLLALCYEHIQHCQQELGESTIKTLFNISVNGNQRGRIIASELLQILGHTTEGDVSDCSTFSAVCSMVISSDSGSGDHTKGKKSPSRGFGDLARKIARFFHRNRQL</sequence>